<evidence type="ECO:0000256" key="4">
    <source>
        <dbReference type="ARBA" id="ARBA00023136"/>
    </source>
</evidence>
<evidence type="ECO:0000256" key="3">
    <source>
        <dbReference type="ARBA" id="ARBA00022989"/>
    </source>
</evidence>
<keyword evidence="2 5" id="KW-0812">Transmembrane</keyword>
<dbReference type="Proteomes" id="UP001556631">
    <property type="component" value="Unassembled WGS sequence"/>
</dbReference>
<dbReference type="InterPro" id="IPR002810">
    <property type="entry name" value="NfeD-like_C"/>
</dbReference>
<dbReference type="InterPro" id="IPR012340">
    <property type="entry name" value="NA-bd_OB-fold"/>
</dbReference>
<reference evidence="7 8" key="1">
    <citation type="submission" date="2024-07" db="EMBL/GenBank/DDBJ databases">
        <authorList>
            <person name="Lee S."/>
            <person name="Kang M."/>
        </authorList>
    </citation>
    <scope>NUCLEOTIDE SEQUENCE [LARGE SCALE GENOMIC DNA]</scope>
    <source>
        <strain evidence="7 8">DS6</strain>
    </source>
</reference>
<protein>
    <submittedName>
        <fullName evidence="7">NfeD family protein</fullName>
    </submittedName>
</protein>
<evidence type="ECO:0000256" key="5">
    <source>
        <dbReference type="SAM" id="Phobius"/>
    </source>
</evidence>
<dbReference type="PANTHER" id="PTHR33507">
    <property type="entry name" value="INNER MEMBRANE PROTEIN YBBJ"/>
    <property type="match status" value="1"/>
</dbReference>
<evidence type="ECO:0000313" key="8">
    <source>
        <dbReference type="Proteomes" id="UP001556631"/>
    </source>
</evidence>
<dbReference type="PANTHER" id="PTHR33507:SF3">
    <property type="entry name" value="INNER MEMBRANE PROTEIN YBBJ"/>
    <property type="match status" value="1"/>
</dbReference>
<evidence type="ECO:0000256" key="1">
    <source>
        <dbReference type="ARBA" id="ARBA00004141"/>
    </source>
</evidence>
<evidence type="ECO:0000259" key="6">
    <source>
        <dbReference type="Pfam" id="PF01957"/>
    </source>
</evidence>
<feature type="transmembrane region" description="Helical" evidence="5">
    <location>
        <begin position="47"/>
        <end position="66"/>
    </location>
</feature>
<evidence type="ECO:0000256" key="2">
    <source>
        <dbReference type="ARBA" id="ARBA00022692"/>
    </source>
</evidence>
<sequence length="150" mass="15866">MGGMDWLIWLGAGALLVVAELFSLDLILLMLACGAFAGAITGVFVDSVVLEAIVALVVAIGMLGVVRPSLVARLHHGPELILGTRKLLGCRAIAPGTISAHQPCQLKIDGELWTAQPYDEHLVIEPGTTVEVLEIRGATAYVHPVPELEL</sequence>
<dbReference type="Gene3D" id="2.40.50.140">
    <property type="entry name" value="Nucleic acid-binding proteins"/>
    <property type="match status" value="1"/>
</dbReference>
<keyword evidence="8" id="KW-1185">Reference proteome</keyword>
<feature type="domain" description="NfeD-like C-terminal" evidence="6">
    <location>
        <begin position="99"/>
        <end position="144"/>
    </location>
</feature>
<comment type="subcellular location">
    <subcellularLocation>
        <location evidence="1">Membrane</location>
        <topology evidence="1">Multi-pass membrane protein</topology>
    </subcellularLocation>
</comment>
<dbReference type="EMBL" id="JBFPJR010000007">
    <property type="protein sequence ID" value="MEX0427153.1"/>
    <property type="molecule type" value="Genomic_DNA"/>
</dbReference>
<organism evidence="7 8">
    <name type="scientific">Nocardioides eburneus</name>
    <dbReference type="NCBI Taxonomy" id="3231482"/>
    <lineage>
        <taxon>Bacteria</taxon>
        <taxon>Bacillati</taxon>
        <taxon>Actinomycetota</taxon>
        <taxon>Actinomycetes</taxon>
        <taxon>Propionibacteriales</taxon>
        <taxon>Nocardioidaceae</taxon>
        <taxon>Nocardioides</taxon>
    </lineage>
</organism>
<gene>
    <name evidence="7" type="ORF">AB3X52_05930</name>
</gene>
<dbReference type="RefSeq" id="WP_367992255.1">
    <property type="nucleotide sequence ID" value="NZ_JBFPJR010000007.1"/>
</dbReference>
<dbReference type="InterPro" id="IPR052165">
    <property type="entry name" value="Membrane_assoc_protease"/>
</dbReference>
<proteinExistence type="predicted"/>
<keyword evidence="4 5" id="KW-0472">Membrane</keyword>
<keyword evidence="3 5" id="KW-1133">Transmembrane helix</keyword>
<comment type="caution">
    <text evidence="7">The sequence shown here is derived from an EMBL/GenBank/DDBJ whole genome shotgun (WGS) entry which is preliminary data.</text>
</comment>
<accession>A0ABV3SWC5</accession>
<dbReference type="SUPFAM" id="SSF141322">
    <property type="entry name" value="NfeD domain-like"/>
    <property type="match status" value="1"/>
</dbReference>
<evidence type="ECO:0000313" key="7">
    <source>
        <dbReference type="EMBL" id="MEX0427153.1"/>
    </source>
</evidence>
<name>A0ABV3SWC5_9ACTN</name>
<dbReference type="Pfam" id="PF01957">
    <property type="entry name" value="NfeD"/>
    <property type="match status" value="1"/>
</dbReference>